<dbReference type="EMBL" id="JTDE01002932">
    <property type="protein sequence ID" value="KAF7256671.1"/>
    <property type="molecule type" value="Genomic_DNA"/>
</dbReference>
<keyword evidence="3" id="KW-1185">Reference proteome</keyword>
<feature type="coiled-coil region" evidence="1">
    <location>
        <begin position="440"/>
        <end position="502"/>
    </location>
</feature>
<dbReference type="PANTHER" id="PTHR18950:SF0">
    <property type="entry name" value="PROGESTERONE IMMUNOMODULATORY BINDING FACTOR 1"/>
    <property type="match status" value="1"/>
</dbReference>
<feature type="coiled-coil region" evidence="1">
    <location>
        <begin position="246"/>
        <end position="273"/>
    </location>
</feature>
<dbReference type="InterPro" id="IPR026205">
    <property type="entry name" value="PIBF1"/>
</dbReference>
<feature type="coiled-coil region" evidence="1">
    <location>
        <begin position="72"/>
        <end position="99"/>
    </location>
</feature>
<keyword evidence="1" id="KW-0175">Coiled coil</keyword>
<evidence type="ECO:0000313" key="2">
    <source>
        <dbReference type="EMBL" id="KAF7256671.1"/>
    </source>
</evidence>
<dbReference type="GO" id="GO:0060271">
    <property type="term" value="P:cilium assembly"/>
    <property type="evidence" value="ECO:0007669"/>
    <property type="project" value="TreeGrafter"/>
</dbReference>
<feature type="coiled-coil region" evidence="1">
    <location>
        <begin position="173"/>
        <end position="207"/>
    </location>
</feature>
<gene>
    <name evidence="2" type="ORF">EG68_06465</name>
</gene>
<accession>A0A8S9YUI3</accession>
<protein>
    <submittedName>
        <fullName evidence="2">Uncharacterized protein</fullName>
    </submittedName>
</protein>
<dbReference type="AlphaFoldDB" id="A0A8S9YUI3"/>
<name>A0A8S9YUI3_9TREM</name>
<comment type="caution">
    <text evidence="2">The sequence shown here is derived from an EMBL/GenBank/DDBJ whole genome shotgun (WGS) entry which is preliminary data.</text>
</comment>
<evidence type="ECO:0000256" key="1">
    <source>
        <dbReference type="SAM" id="Coils"/>
    </source>
</evidence>
<evidence type="ECO:0000313" key="3">
    <source>
        <dbReference type="Proteomes" id="UP000822476"/>
    </source>
</evidence>
<proteinExistence type="predicted"/>
<dbReference type="PANTHER" id="PTHR18950">
    <property type="entry name" value="PROGESTERONE-INDUCED BLOCKING FACTOR 1"/>
    <property type="match status" value="1"/>
</dbReference>
<feature type="non-terminal residue" evidence="2">
    <location>
        <position position="1"/>
    </location>
</feature>
<organism evidence="2 3">
    <name type="scientific">Paragonimus skrjabini miyazakii</name>
    <dbReference type="NCBI Taxonomy" id="59628"/>
    <lineage>
        <taxon>Eukaryota</taxon>
        <taxon>Metazoa</taxon>
        <taxon>Spiralia</taxon>
        <taxon>Lophotrochozoa</taxon>
        <taxon>Platyhelminthes</taxon>
        <taxon>Trematoda</taxon>
        <taxon>Digenea</taxon>
        <taxon>Plagiorchiida</taxon>
        <taxon>Troglotremata</taxon>
        <taxon>Troglotrematidae</taxon>
        <taxon>Paragonimus</taxon>
    </lineage>
</organism>
<feature type="coiled-coil region" evidence="1">
    <location>
        <begin position="321"/>
        <end position="351"/>
    </location>
</feature>
<dbReference type="GO" id="GO:0005815">
    <property type="term" value="C:microtubule organizing center"/>
    <property type="evidence" value="ECO:0007669"/>
    <property type="project" value="TreeGrafter"/>
</dbReference>
<reference evidence="2" key="1">
    <citation type="submission" date="2019-07" db="EMBL/GenBank/DDBJ databases">
        <title>Annotation for the trematode Paragonimus miyazaki's.</title>
        <authorList>
            <person name="Choi Y.-J."/>
        </authorList>
    </citation>
    <scope>NUCLEOTIDE SEQUENCE</scope>
    <source>
        <strain evidence="2">Japan</strain>
    </source>
</reference>
<sequence length="571" mass="65968">ASRIQSKRRQHSSPPLLHILTPNEYKRVHFPVVTQREQVDSSVSAFRLEPFSSDMEDAEQNKTSTTCSDHELMLLRQQVKLLQNDKEYLLNEIASLSSRLASTEHELACERARTETRSKEINELRETTEAEQRQKDEEFARRLKRQAEEFSGLARMEFIKMRSVAQETHNAELAMMRQQRNQTILEADQLRARLDQAQQEMESQKHHLRSLLKCQSRSNCLLGVHDGLDYAGYSAQERLVRAMIEVENAQTAREDALLKVEKLTAQLDAIKKSYYEASSIHQTCSHYFFLETRLSESCCIRSYPFCSQRMGFLDFKSRQERAELECKLQQCTTKMEVYEKLEKQLDEALEDVAYFKPKSEMEDNEQTDLFEHIKQFGFPVDAVNSDVTVKAGCVILPSLSARRLEHAMKLAKQSAHQKAEKLSTIVSLSGQPVDTLACRLAERETQLKTIRDRLSETEMRLREQTAERECLLTERNNLARDLNRLLNRRQTLTKLREQLTAILKHSTYKANTSFGSHRLCGCPCVCGHLCQSTAGRVRKRIISCREQLPQSQFSHNVQHQLSSAPYDTDRS</sequence>
<dbReference type="Proteomes" id="UP000822476">
    <property type="component" value="Unassembled WGS sequence"/>
</dbReference>
<dbReference type="OrthoDB" id="299638at2759"/>